<evidence type="ECO:0000256" key="1">
    <source>
        <dbReference type="SAM" id="MobiDB-lite"/>
    </source>
</evidence>
<dbReference type="Proteomes" id="UP001066276">
    <property type="component" value="Chromosome 11"/>
</dbReference>
<evidence type="ECO:0000313" key="2">
    <source>
        <dbReference type="EMBL" id="KAJ1093542.1"/>
    </source>
</evidence>
<name>A0AAV7LT59_PLEWA</name>
<dbReference type="AlphaFoldDB" id="A0AAV7LT59"/>
<sequence>MAHPSVEAPGFPSAPPRSVGKDKEGEEGEPQSGPGPGVATPLSPAASPCPQTLTQRAPATRDRGRRARPSPSQALRSSSFHQPSDGRRSSSAAAAPTVIGPTGEYPGGTLERALCLCKHVHEEEEATRTAATRDDEDTAGGSSENKDRGLKNETPEVPEGTLAATE</sequence>
<dbReference type="EMBL" id="JANPWB010000015">
    <property type="protein sequence ID" value="KAJ1093542.1"/>
    <property type="molecule type" value="Genomic_DNA"/>
</dbReference>
<gene>
    <name evidence="2" type="ORF">NDU88_006642</name>
</gene>
<feature type="region of interest" description="Disordered" evidence="1">
    <location>
        <begin position="123"/>
        <end position="166"/>
    </location>
</feature>
<feature type="compositionally biased region" description="Polar residues" evidence="1">
    <location>
        <begin position="70"/>
        <end position="82"/>
    </location>
</feature>
<feature type="compositionally biased region" description="Basic and acidic residues" evidence="1">
    <location>
        <begin position="144"/>
        <end position="154"/>
    </location>
</feature>
<protein>
    <submittedName>
        <fullName evidence="2">Uncharacterized protein</fullName>
    </submittedName>
</protein>
<evidence type="ECO:0000313" key="3">
    <source>
        <dbReference type="Proteomes" id="UP001066276"/>
    </source>
</evidence>
<keyword evidence="3" id="KW-1185">Reference proteome</keyword>
<organism evidence="2 3">
    <name type="scientific">Pleurodeles waltl</name>
    <name type="common">Iberian ribbed newt</name>
    <dbReference type="NCBI Taxonomy" id="8319"/>
    <lineage>
        <taxon>Eukaryota</taxon>
        <taxon>Metazoa</taxon>
        <taxon>Chordata</taxon>
        <taxon>Craniata</taxon>
        <taxon>Vertebrata</taxon>
        <taxon>Euteleostomi</taxon>
        <taxon>Amphibia</taxon>
        <taxon>Batrachia</taxon>
        <taxon>Caudata</taxon>
        <taxon>Salamandroidea</taxon>
        <taxon>Salamandridae</taxon>
        <taxon>Pleurodelinae</taxon>
        <taxon>Pleurodeles</taxon>
    </lineage>
</organism>
<reference evidence="2" key="1">
    <citation type="journal article" date="2022" name="bioRxiv">
        <title>Sequencing and chromosome-scale assembly of the giantPleurodeles waltlgenome.</title>
        <authorList>
            <person name="Brown T."/>
            <person name="Elewa A."/>
            <person name="Iarovenko S."/>
            <person name="Subramanian E."/>
            <person name="Araus A.J."/>
            <person name="Petzold A."/>
            <person name="Susuki M."/>
            <person name="Suzuki K.-i.T."/>
            <person name="Hayashi T."/>
            <person name="Toyoda A."/>
            <person name="Oliveira C."/>
            <person name="Osipova E."/>
            <person name="Leigh N.D."/>
            <person name="Simon A."/>
            <person name="Yun M.H."/>
        </authorList>
    </citation>
    <scope>NUCLEOTIDE SEQUENCE</scope>
    <source>
        <strain evidence="2">20211129_DDA</strain>
        <tissue evidence="2">Liver</tissue>
    </source>
</reference>
<proteinExistence type="predicted"/>
<comment type="caution">
    <text evidence="2">The sequence shown here is derived from an EMBL/GenBank/DDBJ whole genome shotgun (WGS) entry which is preliminary data.</text>
</comment>
<feature type="region of interest" description="Disordered" evidence="1">
    <location>
        <begin position="1"/>
        <end position="109"/>
    </location>
</feature>
<accession>A0AAV7LT59</accession>